<dbReference type="InterPro" id="IPR003582">
    <property type="entry name" value="ShKT_dom"/>
</dbReference>
<keyword evidence="2" id="KW-0732">Signal</keyword>
<evidence type="ECO:0000256" key="1">
    <source>
        <dbReference type="PROSITE-ProRule" id="PRU01005"/>
    </source>
</evidence>
<accession>A0AAE9D2N3</accession>
<feature type="domain" description="ShKT" evidence="3">
    <location>
        <begin position="167"/>
        <end position="206"/>
    </location>
</feature>
<dbReference type="PANTHER" id="PTHR21724">
    <property type="entry name" value="SHKT DOMAIN-CONTAINING PROTEIN"/>
    <property type="match status" value="1"/>
</dbReference>
<proteinExistence type="predicted"/>
<name>A0AAE9D2N3_CAEBR</name>
<dbReference type="SMART" id="SM00254">
    <property type="entry name" value="ShKT"/>
    <property type="match status" value="3"/>
</dbReference>
<dbReference type="Gene3D" id="1.10.10.1940">
    <property type="match status" value="1"/>
</dbReference>
<dbReference type="KEGG" id="cbr:CBG_22911"/>
<reference evidence="4 5" key="1">
    <citation type="submission" date="2022-02" db="EMBL/GenBank/DDBJ databases">
        <title>Chromosome-level reference genomes for two strains of Caenorhabditis briggsae: an improved platform for comparative genomics.</title>
        <authorList>
            <person name="Stevens L."/>
            <person name="Andersen E.C."/>
        </authorList>
    </citation>
    <scope>NUCLEOTIDE SEQUENCE [LARGE SCALE GENOMIC DNA]</scope>
    <source>
        <strain evidence="4">QX1410_ONT</strain>
        <tissue evidence="4">Whole-organism</tissue>
    </source>
</reference>
<sequence length="206" mass="22648">MIFTVVLTLFLIIYTSATIVDDLSCSSQGKYLYTATACSNSLPDEICESMYPETSQGSGFPAFGNSAARPFLCYGATEIGGPESQELKKSAIKNCAKTCGFCCLTPEFECKNSLFPRINCDLLTPDHCLSPIFHDYIAQDCPNYCGFCGQGATTRMPTVIEDPLNPCWNPDTSASCATWKEKGYCTSELYTKEQKKQYCATTCRIC</sequence>
<dbReference type="Proteomes" id="UP000827892">
    <property type="component" value="Chromosome V"/>
</dbReference>
<dbReference type="OMA" id="SASCATW"/>
<evidence type="ECO:0000259" key="3">
    <source>
        <dbReference type="PROSITE" id="PS51670"/>
    </source>
</evidence>
<feature type="chain" id="PRO_5042207276" description="ShKT domain-containing protein" evidence="2">
    <location>
        <begin position="18"/>
        <end position="206"/>
    </location>
</feature>
<dbReference type="PROSITE" id="PS51670">
    <property type="entry name" value="SHKT"/>
    <property type="match status" value="1"/>
</dbReference>
<dbReference type="AlphaFoldDB" id="A0AAE9D2N3"/>
<evidence type="ECO:0000313" key="4">
    <source>
        <dbReference type="EMBL" id="ULT92042.1"/>
    </source>
</evidence>
<gene>
    <name evidence="4" type="ORF">L3Y34_009626</name>
</gene>
<feature type="signal peptide" evidence="2">
    <location>
        <begin position="1"/>
        <end position="17"/>
    </location>
</feature>
<evidence type="ECO:0000256" key="2">
    <source>
        <dbReference type="SAM" id="SignalP"/>
    </source>
</evidence>
<dbReference type="EMBL" id="CP090895">
    <property type="protein sequence ID" value="ULT92042.1"/>
    <property type="molecule type" value="Genomic_DNA"/>
</dbReference>
<comment type="caution">
    <text evidence="1">Lacks conserved residue(s) required for the propagation of feature annotation.</text>
</comment>
<dbReference type="Pfam" id="PF01549">
    <property type="entry name" value="ShK"/>
    <property type="match status" value="3"/>
</dbReference>
<evidence type="ECO:0000313" key="5">
    <source>
        <dbReference type="Proteomes" id="UP000827892"/>
    </source>
</evidence>
<organism evidence="4 5">
    <name type="scientific">Caenorhabditis briggsae</name>
    <dbReference type="NCBI Taxonomy" id="6238"/>
    <lineage>
        <taxon>Eukaryota</taxon>
        <taxon>Metazoa</taxon>
        <taxon>Ecdysozoa</taxon>
        <taxon>Nematoda</taxon>
        <taxon>Chromadorea</taxon>
        <taxon>Rhabditida</taxon>
        <taxon>Rhabditina</taxon>
        <taxon>Rhabditomorpha</taxon>
        <taxon>Rhabditoidea</taxon>
        <taxon>Rhabditidae</taxon>
        <taxon>Peloderinae</taxon>
        <taxon>Caenorhabditis</taxon>
    </lineage>
</organism>
<protein>
    <recommendedName>
        <fullName evidence="3">ShKT domain-containing protein</fullName>
    </recommendedName>
</protein>
<dbReference type="PANTHER" id="PTHR21724:SF110">
    <property type="entry name" value="SHKT DOMAIN-CONTAINING PROTEIN"/>
    <property type="match status" value="1"/>
</dbReference>